<dbReference type="PANTHER" id="PTHR45947:SF3">
    <property type="entry name" value="SULFOQUINOVOSYL TRANSFERASE SQD2"/>
    <property type="match status" value="1"/>
</dbReference>
<gene>
    <name evidence="2" type="ORF">GGQ74_002342</name>
</gene>
<dbReference type="InterPro" id="IPR050194">
    <property type="entry name" value="Glycosyltransferase_grp1"/>
</dbReference>
<dbReference type="RefSeq" id="WP_167941715.1">
    <property type="nucleotide sequence ID" value="NZ_JAATJA010000002.1"/>
</dbReference>
<organism evidence="2 3">
    <name type="scientific">Desulfobaculum xiamenense</name>
    <dbReference type="NCBI Taxonomy" id="995050"/>
    <lineage>
        <taxon>Bacteria</taxon>
        <taxon>Pseudomonadati</taxon>
        <taxon>Thermodesulfobacteriota</taxon>
        <taxon>Desulfovibrionia</taxon>
        <taxon>Desulfovibrionales</taxon>
        <taxon>Desulfovibrionaceae</taxon>
        <taxon>Desulfobaculum</taxon>
    </lineage>
</organism>
<evidence type="ECO:0000313" key="3">
    <source>
        <dbReference type="Proteomes" id="UP000580856"/>
    </source>
</evidence>
<accession>A0A846QVK4</accession>
<comment type="caution">
    <text evidence="2">The sequence shown here is derived from an EMBL/GenBank/DDBJ whole genome shotgun (WGS) entry which is preliminary data.</text>
</comment>
<dbReference type="Pfam" id="PF00534">
    <property type="entry name" value="Glycos_transf_1"/>
    <property type="match status" value="1"/>
</dbReference>
<dbReference type="AlphaFoldDB" id="A0A846QVK4"/>
<keyword evidence="2" id="KW-0808">Transferase</keyword>
<protein>
    <submittedName>
        <fullName evidence="2">Glycosyltransferase involved in cell wall biosynthesis</fullName>
    </submittedName>
</protein>
<evidence type="ECO:0000259" key="1">
    <source>
        <dbReference type="Pfam" id="PF00534"/>
    </source>
</evidence>
<dbReference type="Proteomes" id="UP000580856">
    <property type="component" value="Unassembled WGS sequence"/>
</dbReference>
<proteinExistence type="predicted"/>
<name>A0A846QVK4_9BACT</name>
<dbReference type="InterPro" id="IPR001296">
    <property type="entry name" value="Glyco_trans_1"/>
</dbReference>
<evidence type="ECO:0000313" key="2">
    <source>
        <dbReference type="EMBL" id="NJB68669.1"/>
    </source>
</evidence>
<feature type="domain" description="Glycosyl transferase family 1" evidence="1">
    <location>
        <begin position="193"/>
        <end position="336"/>
    </location>
</feature>
<dbReference type="GO" id="GO:0016757">
    <property type="term" value="F:glycosyltransferase activity"/>
    <property type="evidence" value="ECO:0007669"/>
    <property type="project" value="InterPro"/>
</dbReference>
<sequence length="364" mass="40021">MSAPLVIHDAFRFPGGGERVATHVAKRFGARIVTSHMEHSAFPAGYFDGLDITDLDALRRSPIKARLSRTLTLGNAFAHMPQTSAPWTLFSGTICPLAHARVDGRRILYCHTPPRMLYDLHEATLAALPPWQRPWLRLVTRIFRSAYERAMAEMDVVIANSATVQERLRRYLGIESEIIHPPCPTQSFRFIAQDGFYLSCARLDPLKRVDVIVRAFASMPERRLVVTSGGPQLPALKALAQGAPNIEFTGFVGERRLQELVGSCIAAIYIPRDEDFGMSPVECMAAGKPVIGVNEGGLRETVVHGKTGLLLPPSPAPDDVVRAVDALAPAQALAMRDSCERRASRFSTAAFDERLHVLTAAHAR</sequence>
<dbReference type="PANTHER" id="PTHR45947">
    <property type="entry name" value="SULFOQUINOVOSYL TRANSFERASE SQD2"/>
    <property type="match status" value="1"/>
</dbReference>
<dbReference type="Gene3D" id="3.40.50.2000">
    <property type="entry name" value="Glycogen Phosphorylase B"/>
    <property type="match status" value="2"/>
</dbReference>
<dbReference type="SUPFAM" id="SSF53756">
    <property type="entry name" value="UDP-Glycosyltransferase/glycogen phosphorylase"/>
    <property type="match status" value="1"/>
</dbReference>
<dbReference type="EMBL" id="JAATJA010000002">
    <property type="protein sequence ID" value="NJB68669.1"/>
    <property type="molecule type" value="Genomic_DNA"/>
</dbReference>
<keyword evidence="3" id="KW-1185">Reference proteome</keyword>
<reference evidence="2 3" key="1">
    <citation type="submission" date="2020-03" db="EMBL/GenBank/DDBJ databases">
        <title>Genomic Encyclopedia of Type Strains, Phase IV (KMG-IV): sequencing the most valuable type-strain genomes for metagenomic binning, comparative biology and taxonomic classification.</title>
        <authorList>
            <person name="Goeker M."/>
        </authorList>
    </citation>
    <scope>NUCLEOTIDE SEQUENCE [LARGE SCALE GENOMIC DNA]</scope>
    <source>
        <strain evidence="2 3">DSM 24233</strain>
    </source>
</reference>